<feature type="compositionally biased region" description="Low complexity" evidence="2">
    <location>
        <begin position="67"/>
        <end position="79"/>
    </location>
</feature>
<evidence type="ECO:0000259" key="3">
    <source>
        <dbReference type="PROSITE" id="PS50085"/>
    </source>
</evidence>
<proteinExistence type="predicted"/>
<dbReference type="STRING" id="98403.A0A151GNG9"/>
<gene>
    <name evidence="4" type="ORF">DCS_05670</name>
</gene>
<feature type="compositionally biased region" description="Basic and acidic residues" evidence="2">
    <location>
        <begin position="867"/>
        <end position="880"/>
    </location>
</feature>
<dbReference type="InterPro" id="IPR000331">
    <property type="entry name" value="Rap/Ran_GAP_dom"/>
</dbReference>
<dbReference type="Proteomes" id="UP000076580">
    <property type="component" value="Chromosome 02"/>
</dbReference>
<keyword evidence="5" id="KW-1185">Reference proteome</keyword>
<accession>A0A151GNG9</accession>
<dbReference type="InterPro" id="IPR024584">
    <property type="entry name" value="Tuberin_N"/>
</dbReference>
<evidence type="ECO:0000313" key="4">
    <source>
        <dbReference type="EMBL" id="KYK58653.1"/>
    </source>
</evidence>
<dbReference type="SUPFAM" id="SSF111347">
    <property type="entry name" value="Rap/Ran-GAP"/>
    <property type="match status" value="1"/>
</dbReference>
<organism evidence="4 5">
    <name type="scientific">Drechmeria coniospora</name>
    <name type="common">Nematophagous fungus</name>
    <name type="synonym">Meria coniospora</name>
    <dbReference type="NCBI Taxonomy" id="98403"/>
    <lineage>
        <taxon>Eukaryota</taxon>
        <taxon>Fungi</taxon>
        <taxon>Dikarya</taxon>
        <taxon>Ascomycota</taxon>
        <taxon>Pezizomycotina</taxon>
        <taxon>Sordariomycetes</taxon>
        <taxon>Hypocreomycetidae</taxon>
        <taxon>Hypocreales</taxon>
        <taxon>Ophiocordycipitaceae</taxon>
        <taxon>Drechmeria</taxon>
    </lineage>
</organism>
<dbReference type="GeneID" id="63718313"/>
<dbReference type="Gene3D" id="3.40.50.11210">
    <property type="entry name" value="Rap/Ran-GAP"/>
    <property type="match status" value="1"/>
</dbReference>
<evidence type="ECO:0000313" key="5">
    <source>
        <dbReference type="Proteomes" id="UP000076580"/>
    </source>
</evidence>
<dbReference type="InterPro" id="IPR035974">
    <property type="entry name" value="Rap/Ran-GAP_sf"/>
</dbReference>
<dbReference type="GO" id="GO:0033596">
    <property type="term" value="C:TSC1-TSC2 complex"/>
    <property type="evidence" value="ECO:0007669"/>
    <property type="project" value="TreeGrafter"/>
</dbReference>
<dbReference type="PANTHER" id="PTHR10063">
    <property type="entry name" value="TUBERIN"/>
    <property type="match status" value="1"/>
</dbReference>
<feature type="domain" description="Rap-GAP" evidence="3">
    <location>
        <begin position="1314"/>
        <end position="1556"/>
    </location>
</feature>
<keyword evidence="1" id="KW-0343">GTPase activation</keyword>
<dbReference type="GO" id="GO:0051056">
    <property type="term" value="P:regulation of small GTPase mediated signal transduction"/>
    <property type="evidence" value="ECO:0007669"/>
    <property type="project" value="InterPro"/>
</dbReference>
<feature type="compositionally biased region" description="Polar residues" evidence="2">
    <location>
        <begin position="1607"/>
        <end position="1621"/>
    </location>
</feature>
<sequence>MPPTQPHAHDEPAPLLATDGSFSHRLKLQSSSRDNILTDEHMSPPPDDDTSSSESTRPGGIANALRSLTSPKASSKPAAPSSPPPIITLPRSEADPMHTRSRKLSTYHMDALELLKSGDPGERISAANTLKHSVGEYPVSTVLEIWHSAKGLVDSLNPATVRAAAWELLAECVKHPSSTELERKEYFQTISAPTTLEDFHLQLAALVDLSHHGRLTAGFDYDLVPLLAEWVQGVYKAARKARKNAQSTRGQQSSSKGRAAASGEEQNLHQLFQFLLDVIKFGLNNATDASIGDLVESLLGVCMHTNIEDDLESCVCAIDAIGTFGSIPQDKVQKCVRVLSSIFCLVPALHKTSWHAIANLCKSHHGQATVRIMLDTLRNLPGEGANDAVMSREVRGALAVLQKLLSKTSENGYPIIPYALLVDGLSNAVRGTTSIRVFGALLQLINSLFDDGQGQLHPLIADEDWSICLEVAAECYKRASSSLDMRRNSVTKEEAPEVTVERETLELISRLDGIIKQSSGGFVPREAIVRFFTGVHSILPDATAMTVLDFFQEFRCCAPSDLQWEENLNLVLEAFFGNRNRSSETRLRALHTTMEAYEIVDLVGDESEQNLTPLLAKSILQNIADETDVPVLEAIMSLIVSLATSCDMELFDYIIDTLKEIVMNDQLKSPIVSPTTSALSPTNSGTTNLSPDESPSNVVTKAYVKMFLRVMNVHGAKSARLFAELVTISKPSSQCEIDARLSAMKLLFRLRADWAYRIFVTDDVENGFLATAMCRTDASLAKKQAEETAQALRLSRSDHSGQPRASTSRGVSFSQGAPHERGMPARTPSCALSLQRHHQMWRCPDPEALPDAIPTLASPVLVSVGPGRREEVDGGSRPDEAVTYGSRSEDGELRVCSLNMAAWLEALLTVMQGSDWETYSFVLVHLPSQLSNHAIFTDAIPQIQVLRRMICEQIRINGFQEPPNTSGLRRADVAICLFHSLTMILSYHEHFLKSDEDEIVKTFILGIATWERTAKYCIHALSICCHELPLSSSKSLIQMLNQMAAIITQPHVSIHILEFLASLSRLHNVFVNFREDDFRIVFGICFRYLDYAKDKRKQSSWNNHVSECVTIMTLISNPADLSTSSPSDEVPQYVHALAYHVILFWFLALKLQDRAHHVGWIVRKLLSDGDGAGQIADEQTLTSLDFMQRVTYADVDESAEDPYFTEDRFGSIDKKQWLIGNSIVTIKQATASGWAQVVKRQPSGTSAYLVRETITPPPPHQTEAHVDVSREGQATTNAILPSHLLVQLMSPMPQAFDSARPIPLPDDEVTERAIRVFDRNSSLDGHKVGVVYVGEGQTSEAEILANVSGSSDYLDFLDNLGTLTKLKGATFNTQGLDREYDGDGEYTFCWRDRVTEIVFHVTTQMPTSLERDPNCTLKKRHIGNDFVNIIFNDSGLPFRFDTFPSQFNFVNIIITPASRASFIATRDTIPDEDRNERQPFYRVQVASKPGFPEVSPASETKMISLKALPGFVRLLALNASMFSVVWHNREGGEHISSWRGRLREIQRLREKHEPKADHRAPSPPSAPLVVPQAETARAANSVRDSFSSLRRTSVATFFTGTSEQVSHRSSIMSTSGTSNETEMPPTNGVNPLVESVDFSKWA</sequence>
<dbReference type="InterPro" id="IPR016024">
    <property type="entry name" value="ARM-type_fold"/>
</dbReference>
<feature type="region of interest" description="Disordered" evidence="2">
    <location>
        <begin position="673"/>
        <end position="693"/>
    </location>
</feature>
<reference evidence="4 5" key="1">
    <citation type="journal article" date="2016" name="Sci. Rep.">
        <title>Insights into Adaptations to a Near-Obligate Nematode Endoparasitic Lifestyle from the Finished Genome of Drechmeria coniospora.</title>
        <authorList>
            <person name="Zhang L."/>
            <person name="Zhou Z."/>
            <person name="Guo Q."/>
            <person name="Fokkens L."/>
            <person name="Miskei M."/>
            <person name="Pocsi I."/>
            <person name="Zhang W."/>
            <person name="Chen M."/>
            <person name="Wang L."/>
            <person name="Sun Y."/>
            <person name="Donzelli B.G."/>
            <person name="Gibson D.M."/>
            <person name="Nelson D.R."/>
            <person name="Luo J.G."/>
            <person name="Rep M."/>
            <person name="Liu H."/>
            <person name="Yang S."/>
            <person name="Wang J."/>
            <person name="Krasnoff S.B."/>
            <person name="Xu Y."/>
            <person name="Molnar I."/>
            <person name="Lin M."/>
        </authorList>
    </citation>
    <scope>NUCLEOTIDE SEQUENCE [LARGE SCALE GENOMIC DNA]</scope>
    <source>
        <strain evidence="4 5">ARSEF 6962</strain>
    </source>
</reference>
<dbReference type="GO" id="GO:0005096">
    <property type="term" value="F:GTPase activator activity"/>
    <property type="evidence" value="ECO:0007669"/>
    <property type="project" value="UniProtKB-KW"/>
</dbReference>
<evidence type="ECO:0000256" key="2">
    <source>
        <dbReference type="SAM" id="MobiDB-lite"/>
    </source>
</evidence>
<dbReference type="GO" id="GO:0005634">
    <property type="term" value="C:nucleus"/>
    <property type="evidence" value="ECO:0007669"/>
    <property type="project" value="InterPro"/>
</dbReference>
<protein>
    <submittedName>
        <fullName evidence="4">Tuberin</fullName>
    </submittedName>
</protein>
<dbReference type="Pfam" id="PF03542">
    <property type="entry name" value="Tuberin"/>
    <property type="match status" value="1"/>
</dbReference>
<feature type="region of interest" description="Disordered" evidence="2">
    <location>
        <begin position="1"/>
        <end position="100"/>
    </location>
</feature>
<feature type="region of interest" description="Disordered" evidence="2">
    <location>
        <begin position="1607"/>
        <end position="1634"/>
    </location>
</feature>
<dbReference type="PROSITE" id="PS50085">
    <property type="entry name" value="RAPGAP"/>
    <property type="match status" value="1"/>
</dbReference>
<dbReference type="FunFam" id="3.40.50.11210:FF:000007">
    <property type="entry name" value="Tuberous sclerosis 2"/>
    <property type="match status" value="1"/>
</dbReference>
<feature type="compositionally biased region" description="Polar residues" evidence="2">
    <location>
        <begin position="803"/>
        <end position="815"/>
    </location>
</feature>
<name>A0A151GNG9_DRECN</name>
<dbReference type="InParanoid" id="A0A151GNG9"/>
<dbReference type="GO" id="GO:0032007">
    <property type="term" value="P:negative regulation of TOR signaling"/>
    <property type="evidence" value="ECO:0007669"/>
    <property type="project" value="TreeGrafter"/>
</dbReference>
<evidence type="ECO:0000256" key="1">
    <source>
        <dbReference type="ARBA" id="ARBA00022468"/>
    </source>
</evidence>
<comment type="caution">
    <text evidence="4">The sequence shown here is derived from an EMBL/GenBank/DDBJ whole genome shotgun (WGS) entry which is preliminary data.</text>
</comment>
<dbReference type="Pfam" id="PF11864">
    <property type="entry name" value="DUF3384"/>
    <property type="match status" value="1"/>
</dbReference>
<dbReference type="SUPFAM" id="SSF48371">
    <property type="entry name" value="ARM repeat"/>
    <property type="match status" value="1"/>
</dbReference>
<dbReference type="EMBL" id="LAYC01000002">
    <property type="protein sequence ID" value="KYK58653.1"/>
    <property type="molecule type" value="Genomic_DNA"/>
</dbReference>
<dbReference type="InterPro" id="IPR027107">
    <property type="entry name" value="Tuberin/Ral-act_asu"/>
</dbReference>
<dbReference type="RefSeq" id="XP_040658005.1">
    <property type="nucleotide sequence ID" value="XM_040802972.1"/>
</dbReference>
<dbReference type="PANTHER" id="PTHR10063:SF0">
    <property type="entry name" value="TUBERIN"/>
    <property type="match status" value="1"/>
</dbReference>
<feature type="region of interest" description="Disordered" evidence="2">
    <location>
        <begin position="866"/>
        <end position="885"/>
    </location>
</feature>
<dbReference type="Pfam" id="PF02145">
    <property type="entry name" value="Rap_GAP"/>
    <property type="match status" value="1"/>
</dbReference>
<feature type="region of interest" description="Disordered" evidence="2">
    <location>
        <begin position="789"/>
        <end position="827"/>
    </location>
</feature>
<dbReference type="InterPro" id="IPR018515">
    <property type="entry name" value="Tuberin-type_domain"/>
</dbReference>